<evidence type="ECO:0000256" key="2">
    <source>
        <dbReference type="ARBA" id="ARBA00001946"/>
    </source>
</evidence>
<comment type="cofactor">
    <cofactor evidence="2">
        <name>Mg(2+)</name>
        <dbReference type="ChEBI" id="CHEBI:18420"/>
    </cofactor>
</comment>
<evidence type="ECO:0000313" key="16">
    <source>
        <dbReference type="Proteomes" id="UP001628078"/>
    </source>
</evidence>
<feature type="domain" description="Alpha-D-phosphohexomutase C-terminal" evidence="11">
    <location>
        <begin position="532"/>
        <end position="566"/>
    </location>
</feature>
<gene>
    <name evidence="15" type="primary">pgm</name>
    <name evidence="15" type="ORF">JCM31185_13740</name>
</gene>
<feature type="domain" description="Alpha-D-phosphohexomutase alpha/beta/alpha" evidence="13">
    <location>
        <begin position="228"/>
        <end position="332"/>
    </location>
</feature>
<reference evidence="15 16" key="1">
    <citation type="submission" date="2022-03" db="EMBL/GenBank/DDBJ databases">
        <title>Draft genome sequence of Furfurilactobacillus curtus JCM 31185.</title>
        <authorList>
            <person name="Suzuki S."/>
            <person name="Endo A."/>
            <person name="Kajikawa A."/>
        </authorList>
    </citation>
    <scope>NUCLEOTIDE SEQUENCE [LARGE SCALE GENOMIC DNA]</scope>
    <source>
        <strain evidence="15 16">JCM 31185</strain>
    </source>
</reference>
<protein>
    <recommendedName>
        <fullName evidence="4">phosphoglucomutase (alpha-D-glucose-1,6-bisphosphate-dependent)</fullName>
        <ecNumber evidence="4">5.4.2.2</ecNumber>
    </recommendedName>
</protein>
<sequence length="593" mass="65528">MRYTENAYENNIMNGDAIVDWKETYQTWTAQTDLEAHLKAELTALAGKDEELEDAFYQPMSFGTAGMRGVMGPGINRMNIYTVRQATEGLATYMDTLGEDVKKRGVAISFDSRHHSTEFAHEAARVLGQHGIKTYIFEGLRPTPELSFTVRHLHTFAGIMITASHNPKQFNGYKIYGEDGAQMPPKDSDLITQYIRQVTDLFEIATADETNLMTTGLETVIGEDVDQAYLDNVATVTINHDLASEEGKDMTFVFTPLHGTGRMPGERALRNAGFQNFITVPSQAEPDGDFPTVDFPNPEFPEAFDEAIKLGKAHQADILIATDPDADRLGTAVRQPNGDYQLLTGNQIAALMLHYILAANQQAGTLPSNGVAVKSIVSTEFATKIAASYNIDTINVLTGFKFIAEQIQHFEDTGDHTFMFGFEESYGYLIKPFVRDKDAIQALTLLAEIAAYYRQQGQTLYDGLEALYAEYGYFREQTLQQTFEGITGPQKIEAIINKFRTQAPKHFAGIDVAATDDIASGIKTYADGHTEALALPKAEVLKYWLVDGTWIAVRPSGTEPKIKFYIGTNGATLSAANQKLQNFVDAINAFVAD</sequence>
<dbReference type="InterPro" id="IPR005845">
    <property type="entry name" value="A-D-PHexomutase_a/b/a-II"/>
</dbReference>
<evidence type="ECO:0000256" key="10">
    <source>
        <dbReference type="RuleBase" id="RU004326"/>
    </source>
</evidence>
<keyword evidence="8 10" id="KW-0460">Magnesium</keyword>
<dbReference type="EMBL" id="BQXO01000003">
    <property type="protein sequence ID" value="GKT06086.1"/>
    <property type="molecule type" value="Genomic_DNA"/>
</dbReference>
<evidence type="ECO:0000259" key="12">
    <source>
        <dbReference type="Pfam" id="PF02878"/>
    </source>
</evidence>
<dbReference type="SUPFAM" id="SSF53738">
    <property type="entry name" value="Phosphoglucomutase, first 3 domains"/>
    <property type="match status" value="3"/>
</dbReference>
<proteinExistence type="inferred from homology"/>
<dbReference type="PROSITE" id="PS00710">
    <property type="entry name" value="PGM_PMM"/>
    <property type="match status" value="1"/>
</dbReference>
<keyword evidence="9" id="KW-0413">Isomerase</keyword>
<evidence type="ECO:0000256" key="9">
    <source>
        <dbReference type="ARBA" id="ARBA00023235"/>
    </source>
</evidence>
<dbReference type="InterPro" id="IPR005844">
    <property type="entry name" value="A-D-PHexomutase_a/b/a-I"/>
</dbReference>
<dbReference type="Pfam" id="PF02880">
    <property type="entry name" value="PGM_PMM_III"/>
    <property type="match status" value="1"/>
</dbReference>
<dbReference type="Proteomes" id="UP001628078">
    <property type="component" value="Unassembled WGS sequence"/>
</dbReference>
<dbReference type="CDD" id="cd05799">
    <property type="entry name" value="PGM2"/>
    <property type="match status" value="1"/>
</dbReference>
<organism evidence="15 16">
    <name type="scientific">Furfurilactobacillus curtus</name>
    <dbReference type="NCBI Taxonomy" id="1746200"/>
    <lineage>
        <taxon>Bacteria</taxon>
        <taxon>Bacillati</taxon>
        <taxon>Bacillota</taxon>
        <taxon>Bacilli</taxon>
        <taxon>Lactobacillales</taxon>
        <taxon>Lactobacillaceae</taxon>
        <taxon>Furfurilactobacillus</taxon>
    </lineage>
</organism>
<evidence type="ECO:0000259" key="14">
    <source>
        <dbReference type="Pfam" id="PF02880"/>
    </source>
</evidence>
<evidence type="ECO:0000256" key="3">
    <source>
        <dbReference type="ARBA" id="ARBA00010231"/>
    </source>
</evidence>
<keyword evidence="5" id="KW-0119">Carbohydrate metabolism</keyword>
<dbReference type="PANTHER" id="PTHR45745">
    <property type="entry name" value="PHOSPHOMANNOMUTASE 45A"/>
    <property type="match status" value="1"/>
</dbReference>
<accession>A0ABQ5JSE2</accession>
<dbReference type="Pfam" id="PF02879">
    <property type="entry name" value="PGM_PMM_II"/>
    <property type="match status" value="1"/>
</dbReference>
<evidence type="ECO:0000256" key="7">
    <source>
        <dbReference type="ARBA" id="ARBA00022723"/>
    </source>
</evidence>
<dbReference type="InterPro" id="IPR005846">
    <property type="entry name" value="A-D-PHexomutase_a/b/a-III"/>
</dbReference>
<dbReference type="InterPro" id="IPR016055">
    <property type="entry name" value="A-D-PHexomutase_a/b/a-I/II/III"/>
</dbReference>
<dbReference type="PANTHER" id="PTHR45745:SF1">
    <property type="entry name" value="PHOSPHOGLUCOMUTASE 2B-RELATED"/>
    <property type="match status" value="1"/>
</dbReference>
<evidence type="ECO:0000313" key="15">
    <source>
        <dbReference type="EMBL" id="GKT06086.1"/>
    </source>
</evidence>
<dbReference type="EC" id="5.4.2.2" evidence="4"/>
<evidence type="ECO:0000256" key="4">
    <source>
        <dbReference type="ARBA" id="ARBA00012728"/>
    </source>
</evidence>
<comment type="similarity">
    <text evidence="3 10">Belongs to the phosphohexose mutase family.</text>
</comment>
<keyword evidence="6" id="KW-0597">Phosphoprotein</keyword>
<dbReference type="Pfam" id="PF02878">
    <property type="entry name" value="PGM_PMM_I"/>
    <property type="match status" value="1"/>
</dbReference>
<dbReference type="InterPro" id="IPR005843">
    <property type="entry name" value="A-D-PHexomutase_C"/>
</dbReference>
<keyword evidence="7 10" id="KW-0479">Metal-binding</keyword>
<name>A0ABQ5JSE2_9LACO</name>
<dbReference type="SUPFAM" id="SSF55957">
    <property type="entry name" value="Phosphoglucomutase, C-terminal domain"/>
    <property type="match status" value="1"/>
</dbReference>
<evidence type="ECO:0000256" key="1">
    <source>
        <dbReference type="ARBA" id="ARBA00000443"/>
    </source>
</evidence>
<keyword evidence="16" id="KW-1185">Reference proteome</keyword>
<evidence type="ECO:0000256" key="5">
    <source>
        <dbReference type="ARBA" id="ARBA00022526"/>
    </source>
</evidence>
<evidence type="ECO:0000259" key="11">
    <source>
        <dbReference type="Pfam" id="PF00408"/>
    </source>
</evidence>
<comment type="catalytic activity">
    <reaction evidence="1">
        <text>alpha-D-glucose 1-phosphate = alpha-D-glucose 6-phosphate</text>
        <dbReference type="Rhea" id="RHEA:23536"/>
        <dbReference type="ChEBI" id="CHEBI:58225"/>
        <dbReference type="ChEBI" id="CHEBI:58601"/>
        <dbReference type="EC" id="5.4.2.2"/>
    </reaction>
</comment>
<feature type="domain" description="Alpha-D-phosphohexomutase alpha/beta/alpha" evidence="14">
    <location>
        <begin position="345"/>
        <end position="471"/>
    </location>
</feature>
<dbReference type="Pfam" id="PF00408">
    <property type="entry name" value="PGM_PMM_IV"/>
    <property type="match status" value="1"/>
</dbReference>
<dbReference type="Gene3D" id="3.40.120.10">
    <property type="entry name" value="Alpha-D-Glucose-1,6-Bisphosphate, subunit A, domain 3"/>
    <property type="match status" value="3"/>
</dbReference>
<dbReference type="InterPro" id="IPR016066">
    <property type="entry name" value="A-D-PHexomutase_CS"/>
</dbReference>
<evidence type="ECO:0000256" key="8">
    <source>
        <dbReference type="ARBA" id="ARBA00022842"/>
    </source>
</evidence>
<evidence type="ECO:0000256" key="6">
    <source>
        <dbReference type="ARBA" id="ARBA00022553"/>
    </source>
</evidence>
<dbReference type="Gene3D" id="3.30.310.50">
    <property type="entry name" value="Alpha-D-phosphohexomutase, C-terminal domain"/>
    <property type="match status" value="1"/>
</dbReference>
<feature type="domain" description="Alpha-D-phosphohexomutase alpha/beta/alpha" evidence="12">
    <location>
        <begin position="60"/>
        <end position="198"/>
    </location>
</feature>
<keyword evidence="5" id="KW-0313">Glucose metabolism</keyword>
<evidence type="ECO:0000259" key="13">
    <source>
        <dbReference type="Pfam" id="PF02879"/>
    </source>
</evidence>
<comment type="caution">
    <text evidence="15">The sequence shown here is derived from an EMBL/GenBank/DDBJ whole genome shotgun (WGS) entry which is preliminary data.</text>
</comment>
<dbReference type="InterPro" id="IPR036900">
    <property type="entry name" value="A-D-PHexomutase_C_sf"/>
</dbReference>